<protein>
    <submittedName>
        <fullName evidence="1">Uncharacterized protein</fullName>
    </submittedName>
</protein>
<accession>A0A2N0PH31</accession>
<organism evidence="1 2">
    <name type="scientific">Rhizophagus irregularis</name>
    <dbReference type="NCBI Taxonomy" id="588596"/>
    <lineage>
        <taxon>Eukaryota</taxon>
        <taxon>Fungi</taxon>
        <taxon>Fungi incertae sedis</taxon>
        <taxon>Mucoromycota</taxon>
        <taxon>Glomeromycotina</taxon>
        <taxon>Glomeromycetes</taxon>
        <taxon>Glomerales</taxon>
        <taxon>Glomeraceae</taxon>
        <taxon>Rhizophagus</taxon>
    </lineage>
</organism>
<reference evidence="1 2" key="2">
    <citation type="submission" date="2017-09" db="EMBL/GenBank/DDBJ databases">
        <title>Extensive intraspecific genome diversity in a model arbuscular mycorrhizal fungus.</title>
        <authorList>
            <person name="Chen E.C."/>
            <person name="Morin E."/>
            <person name="Beaudet D."/>
            <person name="Noel J."/>
            <person name="Ndikumana S."/>
            <person name="Charron P."/>
            <person name="St-Onge C."/>
            <person name="Giorgi J."/>
            <person name="Grigoriev I.V."/>
            <person name="Roux C."/>
            <person name="Martin F.M."/>
            <person name="Corradi N."/>
        </authorList>
    </citation>
    <scope>NUCLEOTIDE SEQUENCE [LARGE SCALE GENOMIC DNA]</scope>
    <source>
        <strain evidence="1 2">A5</strain>
    </source>
</reference>
<dbReference type="Proteomes" id="UP000232722">
    <property type="component" value="Unassembled WGS sequence"/>
</dbReference>
<dbReference type="VEuPathDB" id="FungiDB:FUN_015477"/>
<gene>
    <name evidence="1" type="ORF">RhiirA5_419994</name>
</gene>
<proteinExistence type="predicted"/>
<dbReference type="AlphaFoldDB" id="A0A2N0PH31"/>
<reference evidence="1 2" key="1">
    <citation type="submission" date="2016-04" db="EMBL/GenBank/DDBJ databases">
        <title>Genome analyses suggest a sexual origin of heterokaryosis in a supposedly ancient asexual fungus.</title>
        <authorList>
            <person name="Ropars J."/>
            <person name="Sedzielewska K."/>
            <person name="Noel J."/>
            <person name="Charron P."/>
            <person name="Farinelli L."/>
            <person name="Marton T."/>
            <person name="Kruger M."/>
            <person name="Pelin A."/>
            <person name="Brachmann A."/>
            <person name="Corradi N."/>
        </authorList>
    </citation>
    <scope>NUCLEOTIDE SEQUENCE [LARGE SCALE GENOMIC DNA]</scope>
    <source>
        <strain evidence="1 2">A5</strain>
    </source>
</reference>
<dbReference type="VEuPathDB" id="FungiDB:RhiirFUN_011292"/>
<sequence length="137" mass="15933">MSKVNIAPDDIVRDKLEYVIEEEIKNDFKGKMMISSFNLEKYFPVTDKKDEDDDNNNNIHIIVQFSATTEDILEKPGFSLIKSNKAITGYEPCEECDISILTEKPPRLIILNVWYDIIYQTCAKELIKKERYIAHVV</sequence>
<dbReference type="VEuPathDB" id="FungiDB:RhiirA1_395579"/>
<comment type="caution">
    <text evidence="1">The sequence shown here is derived from an EMBL/GenBank/DDBJ whole genome shotgun (WGS) entry which is preliminary data.</text>
</comment>
<dbReference type="EMBL" id="LLXJ01000796">
    <property type="protein sequence ID" value="PKC06139.1"/>
    <property type="molecule type" value="Genomic_DNA"/>
</dbReference>
<evidence type="ECO:0000313" key="1">
    <source>
        <dbReference type="EMBL" id="PKC06139.1"/>
    </source>
</evidence>
<evidence type="ECO:0000313" key="2">
    <source>
        <dbReference type="Proteomes" id="UP000232722"/>
    </source>
</evidence>
<name>A0A2N0PH31_9GLOM</name>